<dbReference type="Pfam" id="PF12838">
    <property type="entry name" value="Fer4_7"/>
    <property type="match status" value="1"/>
</dbReference>
<keyword evidence="7" id="KW-0408">Iron</keyword>
<dbReference type="InterPro" id="IPR017900">
    <property type="entry name" value="4Fe4S_Fe_S_CS"/>
</dbReference>
<evidence type="ECO:0000259" key="9">
    <source>
        <dbReference type="PROSITE" id="PS51379"/>
    </source>
</evidence>
<dbReference type="Pfam" id="PF12831">
    <property type="entry name" value="FAD_oxidored"/>
    <property type="match status" value="1"/>
</dbReference>
<evidence type="ECO:0000256" key="3">
    <source>
        <dbReference type="ARBA" id="ARBA00022485"/>
    </source>
</evidence>
<dbReference type="GO" id="GO:0046872">
    <property type="term" value="F:metal ion binding"/>
    <property type="evidence" value="ECO:0007669"/>
    <property type="project" value="UniProtKB-KW"/>
</dbReference>
<dbReference type="InterPro" id="IPR036188">
    <property type="entry name" value="FAD/NAD-bd_sf"/>
</dbReference>
<evidence type="ECO:0000256" key="8">
    <source>
        <dbReference type="ARBA" id="ARBA00023014"/>
    </source>
</evidence>
<evidence type="ECO:0000313" key="10">
    <source>
        <dbReference type="EMBL" id="HGU33497.1"/>
    </source>
</evidence>
<dbReference type="InterPro" id="IPR017896">
    <property type="entry name" value="4Fe4S_Fe-S-bd"/>
</dbReference>
<evidence type="ECO:0000256" key="2">
    <source>
        <dbReference type="ARBA" id="ARBA00006561"/>
    </source>
</evidence>
<accession>A0A7C4W6M0</accession>
<dbReference type="PANTHER" id="PTHR43498:SF1">
    <property type="entry name" value="COB--COM HETERODISULFIDE REDUCTASE IRON-SULFUR SUBUNIT A"/>
    <property type="match status" value="1"/>
</dbReference>
<dbReference type="GO" id="GO:0051539">
    <property type="term" value="F:4 iron, 4 sulfur cluster binding"/>
    <property type="evidence" value="ECO:0007669"/>
    <property type="project" value="UniProtKB-KW"/>
</dbReference>
<organism evidence="10">
    <name type="scientific">Desulfatirhabdium butyrativorans</name>
    <dbReference type="NCBI Taxonomy" id="340467"/>
    <lineage>
        <taxon>Bacteria</taxon>
        <taxon>Pseudomonadati</taxon>
        <taxon>Thermodesulfobacteriota</taxon>
        <taxon>Desulfobacteria</taxon>
        <taxon>Desulfobacterales</taxon>
        <taxon>Desulfatirhabdiaceae</taxon>
        <taxon>Desulfatirhabdium</taxon>
    </lineage>
</organism>
<evidence type="ECO:0000256" key="7">
    <source>
        <dbReference type="ARBA" id="ARBA00023004"/>
    </source>
</evidence>
<evidence type="ECO:0000256" key="6">
    <source>
        <dbReference type="ARBA" id="ARBA00023002"/>
    </source>
</evidence>
<dbReference type="InterPro" id="IPR039650">
    <property type="entry name" value="HdrA-like"/>
</dbReference>
<dbReference type="SUPFAM" id="SSF54862">
    <property type="entry name" value="4Fe-4S ferredoxins"/>
    <property type="match status" value="1"/>
</dbReference>
<keyword evidence="5" id="KW-0285">Flavoprotein</keyword>
<keyword evidence="3" id="KW-0004">4Fe-4S</keyword>
<dbReference type="PANTHER" id="PTHR43498">
    <property type="entry name" value="FERREDOXIN:COB-COM HETERODISULFIDE REDUCTASE SUBUNIT A"/>
    <property type="match status" value="1"/>
</dbReference>
<evidence type="ECO:0000256" key="5">
    <source>
        <dbReference type="ARBA" id="ARBA00022827"/>
    </source>
</evidence>
<dbReference type="GO" id="GO:0016491">
    <property type="term" value="F:oxidoreductase activity"/>
    <property type="evidence" value="ECO:0007669"/>
    <property type="project" value="UniProtKB-KW"/>
</dbReference>
<gene>
    <name evidence="10" type="ORF">ENS29_11645</name>
</gene>
<sequence>METNDSTPKPTSDSPKVGVYICYCGGNISDHVDVEKVRELAEKLPEVSVARTNMFMCSDPGQEMILEDLRNGACDRIVVASCSPSLHESTFRNTILRAGKNPYIYDHANIREQVSWVHHGDAATRKAFHLVAMASVKSRQLEELHPIRVPAKRHATVIGGGVAGLRAAIDMAKNGIEVVLLEKTPFLGGNIAALDRLAPTGESARALLEDLTAQAFSHPGIHLYGCAEVQSVSGFVGNYTVEVRINRNRWKRVLEEVPSRSSLVVGGFVAGQGVLIDTHPADIDGITLETGALILATGFRSYRPQPGEYGFGEHPEVVTLVELLAAMKDNRCSDGYFRFHGRRIRSLAMIHCVGSRQIPGIHPETADGRLNEYCSRTCCTAILAAANRIRQSYPRTVVYDFYRDIRTYGRDQEFLYEETAGNGVVFFRFEPEDGPRIEATDSAGSFDLSTSRQSVSNRELNRIEPYPLTVTVHDMLTFGEEIQTPVDLVVLGTGMEPNDIRDLVEQLKIPVGNDGFLLEVHPKLRPVELPTRGLLLAGTCQAPMDVGEACNAASAAAVKAAVLLGTGYVELDPFVAQVDAARCDGCGACVEACIREGALVMQEVPFEGKTVKRPVVTPALCLGCGACVAVCPKDAIDVAGWTLRQYEAMVDRIVMEEPVAA</sequence>
<dbReference type="AlphaFoldDB" id="A0A7C4W6M0"/>
<dbReference type="PROSITE" id="PS51379">
    <property type="entry name" value="4FE4S_FER_2"/>
    <property type="match status" value="2"/>
</dbReference>
<keyword evidence="5" id="KW-0274">FAD</keyword>
<proteinExistence type="inferred from homology"/>
<comment type="cofactor">
    <cofactor evidence="1">
        <name>FAD</name>
        <dbReference type="ChEBI" id="CHEBI:57692"/>
    </cofactor>
</comment>
<name>A0A7C4W6M0_9BACT</name>
<evidence type="ECO:0000256" key="4">
    <source>
        <dbReference type="ARBA" id="ARBA00022723"/>
    </source>
</evidence>
<dbReference type="PROSITE" id="PS00198">
    <property type="entry name" value="4FE4S_FER_1"/>
    <property type="match status" value="1"/>
</dbReference>
<feature type="domain" description="4Fe-4S ferredoxin-type" evidence="9">
    <location>
        <begin position="612"/>
        <end position="641"/>
    </location>
</feature>
<evidence type="ECO:0000256" key="1">
    <source>
        <dbReference type="ARBA" id="ARBA00001974"/>
    </source>
</evidence>
<comment type="caution">
    <text evidence="10">The sequence shown here is derived from an EMBL/GenBank/DDBJ whole genome shotgun (WGS) entry which is preliminary data.</text>
</comment>
<protein>
    <submittedName>
        <fullName evidence="10">CoB--CoM heterodisulfide reductase iron-sulfur subunit A family protein</fullName>
    </submittedName>
</protein>
<comment type="similarity">
    <text evidence="2">Belongs to the HdrA family.</text>
</comment>
<reference evidence="10" key="1">
    <citation type="journal article" date="2020" name="mSystems">
        <title>Genome- and Community-Level Interaction Insights into Carbon Utilization and Element Cycling Functions of Hydrothermarchaeota in Hydrothermal Sediment.</title>
        <authorList>
            <person name="Zhou Z."/>
            <person name="Liu Y."/>
            <person name="Xu W."/>
            <person name="Pan J."/>
            <person name="Luo Z.H."/>
            <person name="Li M."/>
        </authorList>
    </citation>
    <scope>NUCLEOTIDE SEQUENCE [LARGE SCALE GENOMIC DNA]</scope>
    <source>
        <strain evidence="10">SpSt-477</strain>
    </source>
</reference>
<dbReference type="Gene3D" id="3.40.50.720">
    <property type="entry name" value="NAD(P)-binding Rossmann-like Domain"/>
    <property type="match status" value="1"/>
</dbReference>
<keyword evidence="6" id="KW-0560">Oxidoreductase</keyword>
<dbReference type="EMBL" id="DSUH01000267">
    <property type="protein sequence ID" value="HGU33497.1"/>
    <property type="molecule type" value="Genomic_DNA"/>
</dbReference>
<dbReference type="SUPFAM" id="SSF51905">
    <property type="entry name" value="FAD/NAD(P)-binding domain"/>
    <property type="match status" value="1"/>
</dbReference>
<feature type="domain" description="4Fe-4S ferredoxin-type" evidence="9">
    <location>
        <begin position="574"/>
        <end position="604"/>
    </location>
</feature>
<keyword evidence="8" id="KW-0411">Iron-sulfur</keyword>
<keyword evidence="4" id="KW-0479">Metal-binding</keyword>
<dbReference type="Gene3D" id="3.30.70.20">
    <property type="match status" value="1"/>
</dbReference>